<feature type="transmembrane region" description="Helical" evidence="6">
    <location>
        <begin position="264"/>
        <end position="283"/>
    </location>
</feature>
<dbReference type="PROSITE" id="PS50850">
    <property type="entry name" value="MFS"/>
    <property type="match status" value="1"/>
</dbReference>
<feature type="transmembrane region" description="Helical" evidence="6">
    <location>
        <begin position="88"/>
        <end position="109"/>
    </location>
</feature>
<feature type="transmembrane region" description="Helical" evidence="6">
    <location>
        <begin position="351"/>
        <end position="370"/>
    </location>
</feature>
<accession>A0ABW4LHQ2</accession>
<dbReference type="PROSITE" id="PS00216">
    <property type="entry name" value="SUGAR_TRANSPORT_1"/>
    <property type="match status" value="1"/>
</dbReference>
<protein>
    <submittedName>
        <fullName evidence="8">MFS transporter</fullName>
    </submittedName>
</protein>
<feature type="transmembrane region" description="Helical" evidence="6">
    <location>
        <begin position="289"/>
        <end position="310"/>
    </location>
</feature>
<evidence type="ECO:0000259" key="7">
    <source>
        <dbReference type="PROSITE" id="PS50850"/>
    </source>
</evidence>
<sequence>MSFCLFLVLGFHVGVWAVQLGALAAALRLDAGRLGVALSGAALGGILTLFVGGRIADRFGRRAVLVIGFAVTGGAFLGLAAAQTFAQAVAAVVVYGLAISFIDLGANAVGSDFEHAHRTDALTGLQAGFSLGALTGALAAAVMLAVGVDHRWIYAGLALLFVVAALASSRLPLPVQRPAQQRAAAEGDSRPVWRLRGVLFAAVVVLVGFLGDGVLEGFLAVFLRRALDSGVLLSGVGIAVFHLASFLGRSLVAPAQDRLPPRRLIPAAGALAAAGMGIALLSPVAWGSIAGMLVVGFAVSPVVPTALSLAGRAAPDRAGQAVAFTTAVGYISFLIGPLVVGGLAAATDLRVGLSVVAATSLTLALLGTGWPREAGRDGAAVGPAAGAPRRRRRQTSR</sequence>
<evidence type="ECO:0000313" key="9">
    <source>
        <dbReference type="Proteomes" id="UP001597347"/>
    </source>
</evidence>
<evidence type="ECO:0000313" key="8">
    <source>
        <dbReference type="EMBL" id="MFD1722320.1"/>
    </source>
</evidence>
<keyword evidence="9" id="KW-1185">Reference proteome</keyword>
<feature type="compositionally biased region" description="Basic residues" evidence="5">
    <location>
        <begin position="388"/>
        <end position="397"/>
    </location>
</feature>
<evidence type="ECO:0000256" key="5">
    <source>
        <dbReference type="SAM" id="MobiDB-lite"/>
    </source>
</evidence>
<name>A0ABW4LHQ2_9MICO</name>
<comment type="caution">
    <text evidence="8">The sequence shown here is derived from an EMBL/GenBank/DDBJ whole genome shotgun (WGS) entry which is preliminary data.</text>
</comment>
<feature type="domain" description="Major facilitator superfamily (MFS) profile" evidence="7">
    <location>
        <begin position="1"/>
        <end position="375"/>
    </location>
</feature>
<feature type="transmembrane region" description="Helical" evidence="6">
    <location>
        <begin position="193"/>
        <end position="211"/>
    </location>
</feature>
<organism evidence="8 9">
    <name type="scientific">Amnibacterium endophyticum</name>
    <dbReference type="NCBI Taxonomy" id="2109337"/>
    <lineage>
        <taxon>Bacteria</taxon>
        <taxon>Bacillati</taxon>
        <taxon>Actinomycetota</taxon>
        <taxon>Actinomycetes</taxon>
        <taxon>Micrococcales</taxon>
        <taxon>Microbacteriaceae</taxon>
        <taxon>Amnibacterium</taxon>
    </lineage>
</organism>
<feature type="transmembrane region" description="Helical" evidence="6">
    <location>
        <begin position="34"/>
        <end position="51"/>
    </location>
</feature>
<comment type="subcellular location">
    <subcellularLocation>
        <location evidence="1">Cell membrane</location>
        <topology evidence="1">Multi-pass membrane protein</topology>
    </subcellularLocation>
</comment>
<dbReference type="SUPFAM" id="SSF103473">
    <property type="entry name" value="MFS general substrate transporter"/>
    <property type="match status" value="1"/>
</dbReference>
<feature type="region of interest" description="Disordered" evidence="5">
    <location>
        <begin position="377"/>
        <end position="397"/>
    </location>
</feature>
<dbReference type="Gene3D" id="1.20.1250.20">
    <property type="entry name" value="MFS general substrate transporter like domains"/>
    <property type="match status" value="2"/>
</dbReference>
<evidence type="ECO:0000256" key="3">
    <source>
        <dbReference type="ARBA" id="ARBA00022989"/>
    </source>
</evidence>
<dbReference type="InterPro" id="IPR051788">
    <property type="entry name" value="MFS_Transporter"/>
</dbReference>
<evidence type="ECO:0000256" key="6">
    <source>
        <dbReference type="SAM" id="Phobius"/>
    </source>
</evidence>
<dbReference type="EMBL" id="JBHUEA010000019">
    <property type="protein sequence ID" value="MFD1722320.1"/>
    <property type="molecule type" value="Genomic_DNA"/>
</dbReference>
<dbReference type="InterPro" id="IPR005829">
    <property type="entry name" value="Sugar_transporter_CS"/>
</dbReference>
<feature type="transmembrane region" description="Helical" evidence="6">
    <location>
        <begin position="231"/>
        <end position="252"/>
    </location>
</feature>
<feature type="transmembrane region" description="Helical" evidence="6">
    <location>
        <begin position="152"/>
        <end position="173"/>
    </location>
</feature>
<dbReference type="InterPro" id="IPR036259">
    <property type="entry name" value="MFS_trans_sf"/>
</dbReference>
<proteinExistence type="predicted"/>
<dbReference type="RefSeq" id="WP_377935318.1">
    <property type="nucleotide sequence ID" value="NZ_JBHUEA010000019.1"/>
</dbReference>
<gene>
    <name evidence="8" type="ORF">ACFSBI_12245</name>
</gene>
<dbReference type="PANTHER" id="PTHR23514">
    <property type="entry name" value="BYPASS OF STOP CODON PROTEIN 6"/>
    <property type="match status" value="1"/>
</dbReference>
<feature type="transmembrane region" description="Helical" evidence="6">
    <location>
        <begin position="322"/>
        <end position="345"/>
    </location>
</feature>
<keyword evidence="4 6" id="KW-0472">Membrane</keyword>
<evidence type="ECO:0000256" key="4">
    <source>
        <dbReference type="ARBA" id="ARBA00023136"/>
    </source>
</evidence>
<evidence type="ECO:0000256" key="2">
    <source>
        <dbReference type="ARBA" id="ARBA00022692"/>
    </source>
</evidence>
<dbReference type="InterPro" id="IPR011701">
    <property type="entry name" value="MFS"/>
</dbReference>
<dbReference type="InterPro" id="IPR020846">
    <property type="entry name" value="MFS_dom"/>
</dbReference>
<dbReference type="PANTHER" id="PTHR23514:SF13">
    <property type="entry name" value="INNER MEMBRANE PROTEIN YBJJ"/>
    <property type="match status" value="1"/>
</dbReference>
<dbReference type="Proteomes" id="UP001597347">
    <property type="component" value="Unassembled WGS sequence"/>
</dbReference>
<feature type="transmembrane region" description="Helical" evidence="6">
    <location>
        <begin position="121"/>
        <end position="146"/>
    </location>
</feature>
<evidence type="ECO:0000256" key="1">
    <source>
        <dbReference type="ARBA" id="ARBA00004651"/>
    </source>
</evidence>
<feature type="compositionally biased region" description="Low complexity" evidence="5">
    <location>
        <begin position="377"/>
        <end position="387"/>
    </location>
</feature>
<keyword evidence="2 6" id="KW-0812">Transmembrane</keyword>
<reference evidence="9" key="1">
    <citation type="journal article" date="2019" name="Int. J. Syst. Evol. Microbiol.">
        <title>The Global Catalogue of Microorganisms (GCM) 10K type strain sequencing project: providing services to taxonomists for standard genome sequencing and annotation.</title>
        <authorList>
            <consortium name="The Broad Institute Genomics Platform"/>
            <consortium name="The Broad Institute Genome Sequencing Center for Infectious Disease"/>
            <person name="Wu L."/>
            <person name="Ma J."/>
        </authorList>
    </citation>
    <scope>NUCLEOTIDE SEQUENCE [LARGE SCALE GENOMIC DNA]</scope>
    <source>
        <strain evidence="9">CGMCC 1.12471</strain>
    </source>
</reference>
<keyword evidence="3 6" id="KW-1133">Transmembrane helix</keyword>
<dbReference type="Pfam" id="PF07690">
    <property type="entry name" value="MFS_1"/>
    <property type="match status" value="1"/>
</dbReference>
<feature type="transmembrane region" description="Helical" evidence="6">
    <location>
        <begin position="63"/>
        <end position="82"/>
    </location>
</feature>